<protein>
    <recommendedName>
        <fullName evidence="1">Lin1244/Lin1753-like N-terminal domain-containing protein</fullName>
    </recommendedName>
</protein>
<feature type="domain" description="Lin1244/Lin1753-like N-terminal" evidence="1">
    <location>
        <begin position="11"/>
        <end position="104"/>
    </location>
</feature>
<organism evidence="2">
    <name type="scientific">Siphoviridae sp. ctvBz3</name>
    <dbReference type="NCBI Taxonomy" id="2825720"/>
    <lineage>
        <taxon>Viruses</taxon>
        <taxon>Duplodnaviria</taxon>
        <taxon>Heunggongvirae</taxon>
        <taxon>Uroviricota</taxon>
        <taxon>Caudoviricetes</taxon>
    </lineage>
</organism>
<sequence>MARPNKMGLDYFPFDIDFFEDEKIVAISGEFGIKGEIVAIKLLCAIYKNGYFILWNDLIKFKLLKNLPGVSSELLDSIMNRLVLWGFFDKDLFDSMGVLTSAGIQKRYFKISKRRKSVDDFRYLLVKVSGCENKEVFSSDDGDVSSDTVNVYNNGVNVCNNPFTADINVCKNTTKKRKGNNKESSINRAKEKMGSDFGSCDIDLSELQHELSSDSGWEEAIRLHLYRNGIKVFDHDMFLLWLDKFVISLKAGGTISKDRKGFMEYFRNWILTEIKKGATNLFQDTNDALLESSKDNNAYYKFLSYIKKQAPYCFSNMRLPTEEEFLLLRDKYGNDMFKSALRTIEGRADIRSKWDVLYYAILKQLKFMKDER</sequence>
<dbReference type="PANTHER" id="PTHR39196">
    <property type="entry name" value="PRIMOSOME, DNAD SUBUNIT"/>
    <property type="match status" value="1"/>
</dbReference>
<proteinExistence type="predicted"/>
<dbReference type="InterPro" id="IPR025400">
    <property type="entry name" value="Lin1244/Lin1753-like_N"/>
</dbReference>
<accession>A0A8S5TXJ6</accession>
<name>A0A8S5TXJ6_9CAUD</name>
<dbReference type="Pfam" id="PF14297">
    <property type="entry name" value="Lin1244_N"/>
    <property type="match status" value="1"/>
</dbReference>
<dbReference type="EMBL" id="BK015955">
    <property type="protein sequence ID" value="DAF86941.1"/>
    <property type="molecule type" value="Genomic_DNA"/>
</dbReference>
<dbReference type="PANTHER" id="PTHR39196:SF1">
    <property type="entry name" value="PRIMOSOME, DNAD SUBUNIT"/>
    <property type="match status" value="1"/>
</dbReference>
<reference evidence="2" key="1">
    <citation type="journal article" date="2021" name="Proc. Natl. Acad. Sci. U.S.A.">
        <title>A Catalog of Tens of Thousands of Viruses from Human Metagenomes Reveals Hidden Associations with Chronic Diseases.</title>
        <authorList>
            <person name="Tisza M.J."/>
            <person name="Buck C.B."/>
        </authorList>
    </citation>
    <scope>NUCLEOTIDE SEQUENCE</scope>
    <source>
        <strain evidence="2">CtvBz3</strain>
    </source>
</reference>
<evidence type="ECO:0000259" key="1">
    <source>
        <dbReference type="Pfam" id="PF14297"/>
    </source>
</evidence>
<evidence type="ECO:0000313" key="2">
    <source>
        <dbReference type="EMBL" id="DAF86941.1"/>
    </source>
</evidence>